<protein>
    <recommendedName>
        <fullName evidence="2">Protein SirB1 N-terminal domain-containing protein</fullName>
    </recommendedName>
</protein>
<comment type="similarity">
    <text evidence="1">Belongs to the UPF0162 family.</text>
</comment>
<dbReference type="Pfam" id="PF13369">
    <property type="entry name" value="Transglut_core2"/>
    <property type="match status" value="1"/>
</dbReference>
<feature type="domain" description="Protein SirB1 N-terminal" evidence="2">
    <location>
        <begin position="38"/>
        <end position="183"/>
    </location>
</feature>
<evidence type="ECO:0000256" key="1">
    <source>
        <dbReference type="ARBA" id="ARBA00007100"/>
    </source>
</evidence>
<evidence type="ECO:0000259" key="2">
    <source>
        <dbReference type="Pfam" id="PF13369"/>
    </source>
</evidence>
<dbReference type="Proteomes" id="UP000064137">
    <property type="component" value="Chromosome"/>
</dbReference>
<dbReference type="OrthoDB" id="232498at2"/>
<sequence length="268" mass="30158">MEPRLSCLACLDRPDPRLLEAALWIAAEHHQEVDPHALLHSLDDLALRLLATLDGDASHSERAQELLRQLCDAGFRAADWPLNPTAALLDEVLTRRRGQPLSIALVALELARRLEIDLQGIGFPGHFLLRVPGADHLLEPFGGRRLYMNDCRQLLVEQFGPAAQLQASYLAPLGPRQMMQRLSRNLRELHRQGEQPLAALKDAQRVIELGAVGVIDHLARADLYRQLECPQAERYDLQHALLISEDETEREQVRRRLKQLGAPSATLH</sequence>
<proteinExistence type="inferred from homology"/>
<reference evidence="3 4" key="1">
    <citation type="submission" date="2016-01" db="EMBL/GenBank/DDBJ databases">
        <title>Annotation of Pseudomonas oryzihabitans USDA-ARS-USMARC-56511.</title>
        <authorList>
            <person name="Harhay G.P."/>
            <person name="Harhay D.M."/>
            <person name="Smith T.P.L."/>
            <person name="Bono J.L."/>
            <person name="Heaton M.P."/>
            <person name="Clawson M.L."/>
            <person name="Chitko-Mckown C.G."/>
            <person name="Capik S.F."/>
            <person name="DeDonder K.D."/>
            <person name="Apley M.D."/>
            <person name="Lubbers B.V."/>
            <person name="White B.J."/>
            <person name="Larson R.L."/>
        </authorList>
    </citation>
    <scope>NUCLEOTIDE SEQUENCE [LARGE SCALE GENOMIC DNA]</scope>
    <source>
        <strain evidence="3 4">USDA-ARS-USMARC-56511</strain>
    </source>
</reference>
<dbReference type="AlphaFoldDB" id="A0A0U4PAQ2"/>
<evidence type="ECO:0000313" key="4">
    <source>
        <dbReference type="Proteomes" id="UP000064137"/>
    </source>
</evidence>
<dbReference type="KEGG" id="por:APT59_17150"/>
<dbReference type="EMBL" id="CP013987">
    <property type="protein sequence ID" value="ALZ85839.1"/>
    <property type="molecule type" value="Genomic_DNA"/>
</dbReference>
<dbReference type="InterPro" id="IPR032698">
    <property type="entry name" value="SirB1_N"/>
</dbReference>
<dbReference type="PANTHER" id="PTHR31350">
    <property type="entry name" value="SI:DKEY-261L7.2"/>
    <property type="match status" value="1"/>
</dbReference>
<dbReference type="RefSeq" id="WP_059315957.1">
    <property type="nucleotide sequence ID" value="NZ_CP013987.1"/>
</dbReference>
<accession>A0A0U4PAQ2</accession>
<dbReference type="PANTHER" id="PTHR31350:SF21">
    <property type="entry name" value="F-BOX ONLY PROTEIN 21"/>
    <property type="match status" value="1"/>
</dbReference>
<organism evidence="3 4">
    <name type="scientific">Pseudomonas oryzihabitans</name>
    <dbReference type="NCBI Taxonomy" id="47885"/>
    <lineage>
        <taxon>Bacteria</taxon>
        <taxon>Pseudomonadati</taxon>
        <taxon>Pseudomonadota</taxon>
        <taxon>Gammaproteobacteria</taxon>
        <taxon>Pseudomonadales</taxon>
        <taxon>Pseudomonadaceae</taxon>
        <taxon>Pseudomonas</taxon>
    </lineage>
</organism>
<gene>
    <name evidence="3" type="ORF">APT59_17150</name>
</gene>
<evidence type="ECO:0000313" key="3">
    <source>
        <dbReference type="EMBL" id="ALZ85839.1"/>
    </source>
</evidence>
<name>A0A0U4PAQ2_9PSED</name>